<feature type="region of interest" description="Disordered" evidence="1">
    <location>
        <begin position="1"/>
        <end position="147"/>
    </location>
</feature>
<feature type="compositionally biased region" description="Basic residues" evidence="1">
    <location>
        <begin position="24"/>
        <end position="38"/>
    </location>
</feature>
<feature type="domain" description="SET" evidence="2">
    <location>
        <begin position="172"/>
        <end position="347"/>
    </location>
</feature>
<dbReference type="Gene3D" id="2.170.270.10">
    <property type="entry name" value="SET domain"/>
    <property type="match status" value="1"/>
</dbReference>
<gene>
    <name evidence="3" type="ORF">M011DRAFT_116937</name>
</gene>
<feature type="compositionally biased region" description="Basic and acidic residues" evidence="1">
    <location>
        <begin position="137"/>
        <end position="147"/>
    </location>
</feature>
<evidence type="ECO:0000313" key="4">
    <source>
        <dbReference type="Proteomes" id="UP000799440"/>
    </source>
</evidence>
<dbReference type="EMBL" id="MU006562">
    <property type="protein sequence ID" value="KAF2751509.1"/>
    <property type="molecule type" value="Genomic_DNA"/>
</dbReference>
<dbReference type="AlphaFoldDB" id="A0A6A6VNV3"/>
<reference evidence="3" key="1">
    <citation type="journal article" date="2020" name="Stud. Mycol.">
        <title>101 Dothideomycetes genomes: a test case for predicting lifestyles and emergence of pathogens.</title>
        <authorList>
            <person name="Haridas S."/>
            <person name="Albert R."/>
            <person name="Binder M."/>
            <person name="Bloem J."/>
            <person name="Labutti K."/>
            <person name="Salamov A."/>
            <person name="Andreopoulos B."/>
            <person name="Baker S."/>
            <person name="Barry K."/>
            <person name="Bills G."/>
            <person name="Bluhm B."/>
            <person name="Cannon C."/>
            <person name="Castanera R."/>
            <person name="Culley D."/>
            <person name="Daum C."/>
            <person name="Ezra D."/>
            <person name="Gonzalez J."/>
            <person name="Henrissat B."/>
            <person name="Kuo A."/>
            <person name="Liang C."/>
            <person name="Lipzen A."/>
            <person name="Lutzoni F."/>
            <person name="Magnuson J."/>
            <person name="Mondo S."/>
            <person name="Nolan M."/>
            <person name="Ohm R."/>
            <person name="Pangilinan J."/>
            <person name="Park H.-J."/>
            <person name="Ramirez L."/>
            <person name="Alfaro M."/>
            <person name="Sun H."/>
            <person name="Tritt A."/>
            <person name="Yoshinaga Y."/>
            <person name="Zwiers L.-H."/>
            <person name="Turgeon B."/>
            <person name="Goodwin S."/>
            <person name="Spatafora J."/>
            <person name="Crous P."/>
            <person name="Grigoriev I."/>
        </authorList>
    </citation>
    <scope>NUCLEOTIDE SEQUENCE</scope>
    <source>
        <strain evidence="3">CBS 119925</strain>
    </source>
</reference>
<feature type="compositionally biased region" description="Basic and acidic residues" evidence="1">
    <location>
        <begin position="110"/>
        <end position="122"/>
    </location>
</feature>
<dbReference type="InterPro" id="IPR046341">
    <property type="entry name" value="SET_dom_sf"/>
</dbReference>
<proteinExistence type="predicted"/>
<evidence type="ECO:0000259" key="2">
    <source>
        <dbReference type="Pfam" id="PF00856"/>
    </source>
</evidence>
<dbReference type="SUPFAM" id="SSF82199">
    <property type="entry name" value="SET domain"/>
    <property type="match status" value="1"/>
</dbReference>
<dbReference type="InterPro" id="IPR001214">
    <property type="entry name" value="SET_dom"/>
</dbReference>
<dbReference type="Proteomes" id="UP000799440">
    <property type="component" value="Unassembled WGS sequence"/>
</dbReference>
<dbReference type="Pfam" id="PF00856">
    <property type="entry name" value="SET"/>
    <property type="match status" value="1"/>
</dbReference>
<evidence type="ECO:0000256" key="1">
    <source>
        <dbReference type="SAM" id="MobiDB-lite"/>
    </source>
</evidence>
<feature type="compositionally biased region" description="Acidic residues" evidence="1">
    <location>
        <begin position="56"/>
        <end position="108"/>
    </location>
</feature>
<organism evidence="3 4">
    <name type="scientific">Sporormia fimetaria CBS 119925</name>
    <dbReference type="NCBI Taxonomy" id="1340428"/>
    <lineage>
        <taxon>Eukaryota</taxon>
        <taxon>Fungi</taxon>
        <taxon>Dikarya</taxon>
        <taxon>Ascomycota</taxon>
        <taxon>Pezizomycotina</taxon>
        <taxon>Dothideomycetes</taxon>
        <taxon>Pleosporomycetidae</taxon>
        <taxon>Pleosporales</taxon>
        <taxon>Sporormiaceae</taxon>
        <taxon>Sporormia</taxon>
    </lineage>
</organism>
<name>A0A6A6VNV3_9PLEO</name>
<sequence length="472" mass="54198">MEASSASPETPKEPPSETDTTAVKRPKKNKYRNRKKKAATTVPNGVETGPSHTEDTEAEDTQAEDTQAEDTQAEDTQAEDTQAEDTQAEDTQAEDTQAEDTQAEDTQAEDTSHPTEADDDGRASPTTTEEEPMWYERLPRPKEPAETHVRTDLLEPLTLYLSNGWQEKIYIAKSDIPSGTRLISEPHVLGYRGMNMEYPIDLYHDFLKLPRFARKEIMQLPPKAFLQCNLFGHETQELATRCINLSLTPHRTIEQEEDYQILLKELRIHIPAYRVALRLFAHRTRLPDPGVDPCDEDDGHMRNWGYFRETARITHSCIPNCVASYNAKTQRMAIHTTRDINMGETLTRSILGSNCWHRSAAKRRPTLDEYGVFVPCRACEPCHPDFSLHERLRESVRTLGRFAQSYEAKHPDVSEMERRAIEAKTLAVLRQLEEAGCGDVTILRWMRFLRDCVYDEWKRELAEKVRKQREGK</sequence>
<protein>
    <recommendedName>
        <fullName evidence="2">SET domain-containing protein</fullName>
    </recommendedName>
</protein>
<accession>A0A6A6VNV3</accession>
<evidence type="ECO:0000313" key="3">
    <source>
        <dbReference type="EMBL" id="KAF2751509.1"/>
    </source>
</evidence>
<keyword evidence="4" id="KW-1185">Reference proteome</keyword>
<dbReference type="OrthoDB" id="265717at2759"/>